<dbReference type="EMBL" id="CP074402">
    <property type="protein sequence ID" value="QVJ02390.1"/>
    <property type="molecule type" value="Genomic_DNA"/>
</dbReference>
<proteinExistence type="inferred from homology"/>
<evidence type="ECO:0000313" key="4">
    <source>
        <dbReference type="Proteomes" id="UP000682416"/>
    </source>
</evidence>
<dbReference type="InterPro" id="IPR013538">
    <property type="entry name" value="ASHA1/2-like_C"/>
</dbReference>
<dbReference type="Gene3D" id="3.30.530.20">
    <property type="match status" value="1"/>
</dbReference>
<reference evidence="3" key="1">
    <citation type="submission" date="2021-05" db="EMBL/GenBank/DDBJ databases">
        <authorList>
            <person name="Kaiqin L."/>
            <person name="Jian G."/>
        </authorList>
    </citation>
    <scope>NUCLEOTIDE SEQUENCE</scope>
    <source>
        <strain evidence="3">HDS5</strain>
    </source>
</reference>
<gene>
    <name evidence="3" type="ORF">KGD82_07495</name>
</gene>
<evidence type="ECO:0000313" key="3">
    <source>
        <dbReference type="EMBL" id="QVJ02390.1"/>
    </source>
</evidence>
<dbReference type="InterPro" id="IPR023393">
    <property type="entry name" value="START-like_dom_sf"/>
</dbReference>
<feature type="domain" description="Activator of Hsp90 ATPase homologue 1/2-like C-terminal" evidence="2">
    <location>
        <begin position="29"/>
        <end position="139"/>
    </location>
</feature>
<dbReference type="KEGG" id="nec:KGD82_07495"/>
<dbReference type="Proteomes" id="UP000682416">
    <property type="component" value="Chromosome"/>
</dbReference>
<name>A0A975QLL6_9ACTN</name>
<keyword evidence="4" id="KW-1185">Reference proteome</keyword>
<sequence length="167" mass="18647">MMTNDRHNTEVTLRHGVRFPSLRLERAYDVPVSRAWQAVSSPEQINVWWAPMKVELELEPGGTITFGWPGGEPDKGQVLEVDAPTLLAYQWDQEVLRWELRQEGDGCVLTLTTDVQDPDHVADTAAGWHAGLDMLGDHLAGREVREPEGGPAPEALVAHYRETLMKG</sequence>
<accession>A0A975QLL6</accession>
<organism evidence="3 4">
    <name type="scientific">Nocardiopsis eucommiae</name>
    <dbReference type="NCBI Taxonomy" id="2831970"/>
    <lineage>
        <taxon>Bacteria</taxon>
        <taxon>Bacillati</taxon>
        <taxon>Actinomycetota</taxon>
        <taxon>Actinomycetes</taxon>
        <taxon>Streptosporangiales</taxon>
        <taxon>Nocardiopsidaceae</taxon>
        <taxon>Nocardiopsis</taxon>
    </lineage>
</organism>
<dbReference type="Pfam" id="PF08327">
    <property type="entry name" value="AHSA1"/>
    <property type="match status" value="1"/>
</dbReference>
<dbReference type="AlphaFoldDB" id="A0A975QLL6"/>
<evidence type="ECO:0000259" key="2">
    <source>
        <dbReference type="Pfam" id="PF08327"/>
    </source>
</evidence>
<dbReference type="SUPFAM" id="SSF55961">
    <property type="entry name" value="Bet v1-like"/>
    <property type="match status" value="1"/>
</dbReference>
<protein>
    <submittedName>
        <fullName evidence="3">SRPBCC domain-containing protein</fullName>
    </submittedName>
</protein>
<comment type="similarity">
    <text evidence="1">Belongs to the AHA1 family.</text>
</comment>
<evidence type="ECO:0000256" key="1">
    <source>
        <dbReference type="ARBA" id="ARBA00006817"/>
    </source>
</evidence>